<proteinExistence type="predicted"/>
<accession>A0A8A5LS78</accession>
<dbReference type="Proteomes" id="UP000664925">
    <property type="component" value="Segment"/>
</dbReference>
<keyword evidence="2" id="KW-1185">Reference proteome</keyword>
<organism evidence="1 2">
    <name type="scientific">Arthrobacter phage Prairie</name>
    <dbReference type="NCBI Taxonomy" id="2816463"/>
    <lineage>
        <taxon>Viruses</taxon>
        <taxon>Duplodnaviria</taxon>
        <taxon>Heunggongvirae</taxon>
        <taxon>Uroviricota</taxon>
        <taxon>Caudoviricetes</taxon>
        <taxon>Berryhillviridae</taxon>
        <taxon>Lilmacvirus</taxon>
        <taxon>Lilmacvirus prairie</taxon>
    </lineage>
</organism>
<dbReference type="EMBL" id="MW601223">
    <property type="protein sequence ID" value="QTF82163.1"/>
    <property type="molecule type" value="Genomic_DNA"/>
</dbReference>
<dbReference type="SUPFAM" id="SSF102588">
    <property type="entry name" value="LmbE-like"/>
    <property type="match status" value="1"/>
</dbReference>
<protein>
    <submittedName>
        <fullName evidence="1">Glucosaminyl deacetylase</fullName>
    </submittedName>
</protein>
<name>A0A8A5LS78_9CAUD</name>
<reference evidence="1" key="1">
    <citation type="submission" date="2021-02" db="EMBL/GenBank/DDBJ databases">
        <authorList>
            <person name="Johnson B.J."/>
            <person name="Isenhart S.H."/>
            <person name="Brown D.K."/>
            <person name="Kleven A.S."/>
            <person name="Bohn B.R."/>
            <person name="Martinez L.A."/>
            <person name="Garcia C.A."/>
            <person name="Zack K.M."/>
            <person name="Garlena R.A."/>
            <person name="Russell D.A."/>
            <person name="Jacobs-Sera D."/>
            <person name="Hatfull G.F."/>
        </authorList>
    </citation>
    <scope>NUCLEOTIDE SEQUENCE</scope>
</reference>
<gene>
    <name evidence="1" type="primary">66</name>
    <name evidence="1" type="ORF">SEA_PRAIRIE_66</name>
</gene>
<dbReference type="InterPro" id="IPR003737">
    <property type="entry name" value="GlcNAc_PI_deacetylase-related"/>
</dbReference>
<evidence type="ECO:0000313" key="1">
    <source>
        <dbReference type="EMBL" id="QTF82163.1"/>
    </source>
</evidence>
<dbReference type="Pfam" id="PF02585">
    <property type="entry name" value="PIG-L"/>
    <property type="match status" value="1"/>
</dbReference>
<dbReference type="InterPro" id="IPR024078">
    <property type="entry name" value="LmbE-like_dom_sf"/>
</dbReference>
<evidence type="ECO:0000313" key="2">
    <source>
        <dbReference type="Proteomes" id="UP000664925"/>
    </source>
</evidence>
<sequence>MKRRVLVLGAHCDDAELGAGGLLRESRRAAVWIACGLDGRRKEESLSASKVLRHDIFWGDVPDGGAPDNLDRMIAQIEACVDVVGPSLVAIPPEGDTHQDHRAVRAAALSALRRSPVSIVEYESPSAPPGWAPDFYVPISSEAVDTVEQVLGLYQSQSHAPYLEGGLYTARTRAAGVRVGTRYAEPYKVVKIVSPA</sequence>
<dbReference type="Gene3D" id="3.40.50.10320">
    <property type="entry name" value="LmbE-like"/>
    <property type="match status" value="1"/>
</dbReference>